<sequence length="487" mass="55921">MDDHFCARIFATKAFSIEVIIRGLGMFGVEEIGPVALREMASRTVDAGKICYNIKRLSEAGISVGQSVYTQALLKFAQDGRQDLIDSLLSTDQHPDALEDTKLQRKLLRSFIERGDWSEVHRTLAILTVFHRDPAREQWNILVQKLSILRDVPKLCKVLEDMLSRGIPLTEASMSALQAYQLRHRRRGHRPVMQGPGYNDTTLIANIWRSTLASHGDVDPRRWIEIFRRFGMTERFNDVVKISLWLADWYSPENQSVRPKILKSTLQRRNPRPSILLSAFKTIHPRHPLREVFSDAQIRAFVAWGVRRAFITPISDPHGNNRQPHFWAQGLRLCKVLRERGVHVNTRVVRAELRLQLVHLYGSGQSNRAYNRRSVKNNLYSVLQMIEYANDIWTEAAGKPLLDPKELVSGDTSHYGMWWLKKLRWDILQQLDIELGSRPLDESQRNQHGDSEAQEMDHEQPLDYGAGIGDLFAEEDDTGDPHDASKS</sequence>
<evidence type="ECO:0000256" key="1">
    <source>
        <dbReference type="SAM" id="MobiDB-lite"/>
    </source>
</evidence>
<organism evidence="2 3">
    <name type="scientific">Botryosphaeria dothidea</name>
    <dbReference type="NCBI Taxonomy" id="55169"/>
    <lineage>
        <taxon>Eukaryota</taxon>
        <taxon>Fungi</taxon>
        <taxon>Dikarya</taxon>
        <taxon>Ascomycota</taxon>
        <taxon>Pezizomycotina</taxon>
        <taxon>Dothideomycetes</taxon>
        <taxon>Dothideomycetes incertae sedis</taxon>
        <taxon>Botryosphaeriales</taxon>
        <taxon>Botryosphaeriaceae</taxon>
        <taxon>Botryosphaeria</taxon>
    </lineage>
</organism>
<evidence type="ECO:0008006" key="4">
    <source>
        <dbReference type="Google" id="ProtNLM"/>
    </source>
</evidence>
<comment type="caution">
    <text evidence="2">The sequence shown here is derived from an EMBL/GenBank/DDBJ whole genome shotgun (WGS) entry which is preliminary data.</text>
</comment>
<keyword evidence="3" id="KW-1185">Reference proteome</keyword>
<feature type="region of interest" description="Disordered" evidence="1">
    <location>
        <begin position="439"/>
        <end position="487"/>
    </location>
</feature>
<dbReference type="EMBL" id="WWBZ02000007">
    <property type="protein sequence ID" value="KAF4312191.1"/>
    <property type="molecule type" value="Genomic_DNA"/>
</dbReference>
<dbReference type="AlphaFoldDB" id="A0A8H4NAT4"/>
<accession>A0A8H4NAT4</accession>
<evidence type="ECO:0000313" key="3">
    <source>
        <dbReference type="Proteomes" id="UP000572817"/>
    </source>
</evidence>
<evidence type="ECO:0000313" key="2">
    <source>
        <dbReference type="EMBL" id="KAF4312191.1"/>
    </source>
</evidence>
<gene>
    <name evidence="2" type="ORF">GTA08_BOTSDO12338</name>
</gene>
<dbReference type="Proteomes" id="UP000572817">
    <property type="component" value="Unassembled WGS sequence"/>
</dbReference>
<proteinExistence type="predicted"/>
<name>A0A8H4NAT4_9PEZI</name>
<reference evidence="2" key="1">
    <citation type="submission" date="2020-04" db="EMBL/GenBank/DDBJ databases">
        <title>Genome Assembly and Annotation of Botryosphaeria dothidea sdau 11-99, a Latent Pathogen of Apple Fruit Ring Rot in China.</title>
        <authorList>
            <person name="Yu C."/>
            <person name="Diao Y."/>
            <person name="Lu Q."/>
            <person name="Zhao J."/>
            <person name="Cui S."/>
            <person name="Peng C."/>
            <person name="He B."/>
            <person name="Liu H."/>
        </authorList>
    </citation>
    <scope>NUCLEOTIDE SEQUENCE [LARGE SCALE GENOMIC DNA]</scope>
    <source>
        <strain evidence="2">Sdau11-99</strain>
    </source>
</reference>
<protein>
    <recommendedName>
        <fullName evidence="4">Pentatricopeptide repeat domain-containing protein</fullName>
    </recommendedName>
</protein>
<feature type="compositionally biased region" description="Basic and acidic residues" evidence="1">
    <location>
        <begin position="439"/>
        <end position="461"/>
    </location>
</feature>
<dbReference type="OrthoDB" id="5366531at2759"/>